<dbReference type="InterPro" id="IPR036890">
    <property type="entry name" value="HATPase_C_sf"/>
</dbReference>
<dbReference type="CDD" id="cd16936">
    <property type="entry name" value="HATPase_RsbW-like"/>
    <property type="match status" value="1"/>
</dbReference>
<keyword evidence="3" id="KW-0547">Nucleotide-binding</keyword>
<dbReference type="EMBL" id="BDQI01000028">
    <property type="protein sequence ID" value="GAX56676.1"/>
    <property type="molecule type" value="Genomic_DNA"/>
</dbReference>
<evidence type="ECO:0000313" key="4">
    <source>
        <dbReference type="Proteomes" id="UP000217446"/>
    </source>
</evidence>
<evidence type="ECO:0000259" key="2">
    <source>
        <dbReference type="Pfam" id="PF13581"/>
    </source>
</evidence>
<dbReference type="GO" id="GO:0005524">
    <property type="term" value="F:ATP binding"/>
    <property type="evidence" value="ECO:0007669"/>
    <property type="project" value="UniProtKB-KW"/>
</dbReference>
<keyword evidence="1" id="KW-0808">Transferase</keyword>
<proteinExistence type="predicted"/>
<feature type="domain" description="Histidine kinase/HSP90-like ATPase" evidence="2">
    <location>
        <begin position="33"/>
        <end position="148"/>
    </location>
</feature>
<keyword evidence="1" id="KW-0723">Serine/threonine-protein kinase</keyword>
<dbReference type="Proteomes" id="UP000217446">
    <property type="component" value="Unassembled WGS sequence"/>
</dbReference>
<protein>
    <submittedName>
        <fullName evidence="3">ATP-binding protein</fullName>
    </submittedName>
</protein>
<dbReference type="GO" id="GO:0004674">
    <property type="term" value="F:protein serine/threonine kinase activity"/>
    <property type="evidence" value="ECO:0007669"/>
    <property type="project" value="UniProtKB-KW"/>
</dbReference>
<dbReference type="Gene3D" id="3.30.565.10">
    <property type="entry name" value="Histidine kinase-like ATPase, C-terminal domain"/>
    <property type="match status" value="1"/>
</dbReference>
<keyword evidence="1" id="KW-0418">Kinase</keyword>
<dbReference type="AlphaFoldDB" id="A0A250VRF3"/>
<gene>
    <name evidence="3" type="ORF">SO3561_08244</name>
</gene>
<name>A0A250VRF3_STROL</name>
<dbReference type="SUPFAM" id="SSF55874">
    <property type="entry name" value="ATPase domain of HSP90 chaperone/DNA topoisomerase II/histidine kinase"/>
    <property type="match status" value="1"/>
</dbReference>
<dbReference type="PANTHER" id="PTHR35526">
    <property type="entry name" value="ANTI-SIGMA-F FACTOR RSBW-RELATED"/>
    <property type="match status" value="1"/>
</dbReference>
<reference evidence="4" key="1">
    <citation type="submission" date="2017-05" db="EMBL/GenBank/DDBJ databases">
        <title>Streptomyces olivochromogenes NBRC 3561 whole genome shotgun sequence.</title>
        <authorList>
            <person name="Dohra H."/>
            <person name="Kodani S."/>
        </authorList>
    </citation>
    <scope>NUCLEOTIDE SEQUENCE [LARGE SCALE GENOMIC DNA]</scope>
    <source>
        <strain evidence="4">NBRC 3561</strain>
    </source>
</reference>
<keyword evidence="3" id="KW-0067">ATP-binding</keyword>
<dbReference type="InterPro" id="IPR050267">
    <property type="entry name" value="Anti-sigma-factor_SerPK"/>
</dbReference>
<evidence type="ECO:0000256" key="1">
    <source>
        <dbReference type="ARBA" id="ARBA00022527"/>
    </source>
</evidence>
<dbReference type="PANTHER" id="PTHR35526:SF3">
    <property type="entry name" value="ANTI-SIGMA-F FACTOR RSBW"/>
    <property type="match status" value="1"/>
</dbReference>
<accession>A0A250VRF3</accession>
<dbReference type="InterPro" id="IPR003594">
    <property type="entry name" value="HATPase_dom"/>
</dbReference>
<evidence type="ECO:0000313" key="3">
    <source>
        <dbReference type="EMBL" id="GAX56676.1"/>
    </source>
</evidence>
<keyword evidence="4" id="KW-1185">Reference proteome</keyword>
<sequence length="153" mass="16459">MKADLMEAQQPITEGTSSTVRTRSGACEIDIALTAAAVSGVRDLVRACLRLWGLTELDWRVTLTVSELLTNAFQHARKEHESSVPVKVVLTRTPDGVFLCVSDPHPRLPAPVSAGVNDEGGRGLVLIKKLSDRYGCSSTAHGKDVWATILHSA</sequence>
<dbReference type="Pfam" id="PF13581">
    <property type="entry name" value="HATPase_c_2"/>
    <property type="match status" value="1"/>
</dbReference>
<organism evidence="3 4">
    <name type="scientific">Streptomyces olivochromogenes</name>
    <dbReference type="NCBI Taxonomy" id="1963"/>
    <lineage>
        <taxon>Bacteria</taxon>
        <taxon>Bacillati</taxon>
        <taxon>Actinomycetota</taxon>
        <taxon>Actinomycetes</taxon>
        <taxon>Kitasatosporales</taxon>
        <taxon>Streptomycetaceae</taxon>
        <taxon>Streptomyces</taxon>
    </lineage>
</organism>
<dbReference type="STRING" id="1963.AQJ27_43625"/>
<comment type="caution">
    <text evidence="3">The sequence shown here is derived from an EMBL/GenBank/DDBJ whole genome shotgun (WGS) entry which is preliminary data.</text>
</comment>